<dbReference type="RefSeq" id="WP_015919905.1">
    <property type="nucleotide sequence ID" value="NC_011978.1"/>
</dbReference>
<dbReference type="AlphaFoldDB" id="B9K9H8"/>
<protein>
    <submittedName>
        <fullName evidence="4">Branched chain amino acid ABC transporter, periplasmic amino acid-binding protein</fullName>
    </submittedName>
</protein>
<dbReference type="SUPFAM" id="SSF53822">
    <property type="entry name" value="Periplasmic binding protein-like I"/>
    <property type="match status" value="1"/>
</dbReference>
<reference evidence="4 5" key="1">
    <citation type="journal article" date="2009" name="Biosci. Biotechnol. Biochem.">
        <title>WeGAS: a web-based microbial genome annotation system.</title>
        <authorList>
            <person name="Lee D."/>
            <person name="Seo H."/>
            <person name="Park C."/>
            <person name="Park K."/>
        </authorList>
    </citation>
    <scope>NUCLEOTIDE SEQUENCE [LARGE SCALE GENOMIC DNA]</scope>
    <source>
        <strain evidence="5">ATCC 49049 / DSM 4359 / NBRC 107923 / NS-E</strain>
    </source>
</reference>
<dbReference type="PANTHER" id="PTHR30483">
    <property type="entry name" value="LEUCINE-SPECIFIC-BINDING PROTEIN"/>
    <property type="match status" value="1"/>
</dbReference>
<evidence type="ECO:0000313" key="4">
    <source>
        <dbReference type="EMBL" id="ACM23611.1"/>
    </source>
</evidence>
<evidence type="ECO:0000259" key="3">
    <source>
        <dbReference type="Pfam" id="PF13458"/>
    </source>
</evidence>
<dbReference type="HOGENOM" id="CLU_027128_6_1_0"/>
<proteinExistence type="inferred from homology"/>
<dbReference type="EMBL" id="CP000916">
    <property type="protein sequence ID" value="ACM23611.1"/>
    <property type="molecule type" value="Genomic_DNA"/>
</dbReference>
<dbReference type="Proteomes" id="UP000000445">
    <property type="component" value="Chromosome"/>
</dbReference>
<name>B9K9H8_THENN</name>
<organism evidence="4 5">
    <name type="scientific">Thermotoga neapolitana (strain ATCC 49049 / DSM 4359 / NBRC 107923 / NS-E)</name>
    <dbReference type="NCBI Taxonomy" id="309803"/>
    <lineage>
        <taxon>Bacteria</taxon>
        <taxon>Thermotogati</taxon>
        <taxon>Thermotogota</taxon>
        <taxon>Thermotogae</taxon>
        <taxon>Thermotogales</taxon>
        <taxon>Thermotogaceae</taxon>
        <taxon>Thermotoga</taxon>
    </lineage>
</organism>
<dbReference type="InterPro" id="IPR028081">
    <property type="entry name" value="Leu-bd"/>
</dbReference>
<accession>B9K9H8</accession>
<dbReference type="CDD" id="cd06347">
    <property type="entry name" value="PBP1_ABC_LivK_ligand_binding-like"/>
    <property type="match status" value="1"/>
</dbReference>
<dbReference type="Gene3D" id="3.40.50.2300">
    <property type="match status" value="2"/>
</dbReference>
<keyword evidence="2" id="KW-0732">Signal</keyword>
<dbReference type="STRING" id="309803.CTN_1435"/>
<dbReference type="eggNOG" id="COG0683">
    <property type="taxonomic scope" value="Bacteria"/>
</dbReference>
<sequence length="370" mass="40113">MRKAVLTVLLALMVVSLFSAVKIGVILPMTGGISAFGRMVWEGIQIAHEEKPTVLGEEVELVLLDTRSEKTEAANAAARAIDKEKVLAIIGEVASAHSLAIAPLAEENKVPMISPASTNPLVTQGRKFVSRVCFIDPFQGAAMAVFAYKNLGVKRVVVFTDVEQDYSVGLTNFFINKFTELGGQVKRVYFKSGDQDFSAQLSVAMAFNPDAIYITGYYPEIALISRQARQLGFTGYILAGDGADAPELIEIGGEAVEGLLFTTHYHPKAASNPVAQKFVETYREKYGKDPAALNALGYDAYMVLLDAIERAGSFDTEKIAEEIRKTRNFEGATGIINIDENGNAIKSVVVNVVKNGTFDFEAIINPSDIQ</sequence>
<evidence type="ECO:0000256" key="1">
    <source>
        <dbReference type="ARBA" id="ARBA00010062"/>
    </source>
</evidence>
<gene>
    <name evidence="4" type="ordered locus">CTN_1435</name>
</gene>
<dbReference type="Pfam" id="PF13458">
    <property type="entry name" value="Peripla_BP_6"/>
    <property type="match status" value="1"/>
</dbReference>
<comment type="similarity">
    <text evidence="1">Belongs to the leucine-binding protein family.</text>
</comment>
<dbReference type="PANTHER" id="PTHR30483:SF6">
    <property type="entry name" value="PERIPLASMIC BINDING PROTEIN OF ABC TRANSPORTER FOR NATURAL AMINO ACIDS"/>
    <property type="match status" value="1"/>
</dbReference>
<keyword evidence="5" id="KW-1185">Reference proteome</keyword>
<dbReference type="InterPro" id="IPR051010">
    <property type="entry name" value="BCAA_transport"/>
</dbReference>
<dbReference type="InterPro" id="IPR028082">
    <property type="entry name" value="Peripla_BP_I"/>
</dbReference>
<evidence type="ECO:0000313" key="5">
    <source>
        <dbReference type="Proteomes" id="UP000000445"/>
    </source>
</evidence>
<feature type="domain" description="Leucine-binding protein" evidence="3">
    <location>
        <begin position="21"/>
        <end position="354"/>
    </location>
</feature>
<evidence type="ECO:0000256" key="2">
    <source>
        <dbReference type="ARBA" id="ARBA00022729"/>
    </source>
</evidence>
<dbReference type="KEGG" id="tna:CTN_1435"/>